<keyword evidence="3" id="KW-1185">Reference proteome</keyword>
<dbReference type="PANTHER" id="PTHR43032">
    <property type="entry name" value="PROTEIN-METHIONINE-SULFOXIDE REDUCTASE"/>
    <property type="match status" value="1"/>
</dbReference>
<dbReference type="CDD" id="cd02108">
    <property type="entry name" value="bact_SO_family_Moco"/>
    <property type="match status" value="1"/>
</dbReference>
<dbReference type="PROSITE" id="PS51318">
    <property type="entry name" value="TAT"/>
    <property type="match status" value="1"/>
</dbReference>
<reference evidence="2" key="2">
    <citation type="submission" date="2021-08" db="EMBL/GenBank/DDBJ databases">
        <authorList>
            <person name="Tani A."/>
            <person name="Ola A."/>
            <person name="Ogura Y."/>
            <person name="Katsura K."/>
            <person name="Hayashi T."/>
        </authorList>
    </citation>
    <scope>NUCLEOTIDE SEQUENCE</scope>
    <source>
        <strain evidence="2">LMG 23639</strain>
    </source>
</reference>
<dbReference type="InterPro" id="IPR006311">
    <property type="entry name" value="TAT_signal"/>
</dbReference>
<dbReference type="Proteomes" id="UP001055102">
    <property type="component" value="Unassembled WGS sequence"/>
</dbReference>
<proteinExistence type="predicted"/>
<evidence type="ECO:0000259" key="1">
    <source>
        <dbReference type="Pfam" id="PF00174"/>
    </source>
</evidence>
<dbReference type="SUPFAM" id="SSF56524">
    <property type="entry name" value="Oxidoreductase molybdopterin-binding domain"/>
    <property type="match status" value="1"/>
</dbReference>
<dbReference type="EMBL" id="BPQR01000053">
    <property type="protein sequence ID" value="GJE07755.1"/>
    <property type="molecule type" value="Genomic_DNA"/>
</dbReference>
<dbReference type="RefSeq" id="WP_238277085.1">
    <property type="nucleotide sequence ID" value="NZ_BPQR01000053.1"/>
</dbReference>
<feature type="domain" description="Oxidoreductase molybdopterin-binding" evidence="1">
    <location>
        <begin position="95"/>
        <end position="248"/>
    </location>
</feature>
<dbReference type="Pfam" id="PF00174">
    <property type="entry name" value="Oxidored_molyb"/>
    <property type="match status" value="1"/>
</dbReference>
<dbReference type="InterPro" id="IPR036374">
    <property type="entry name" value="OxRdtase_Mopterin-bd_sf"/>
</dbReference>
<gene>
    <name evidence="2" type="primary">yedY1</name>
    <name evidence="2" type="ORF">AOPFMNJM_3085</name>
</gene>
<protein>
    <recommendedName>
        <fullName evidence="1">Oxidoreductase molybdopterin-binding domain-containing protein</fullName>
    </recommendedName>
</protein>
<accession>A0ABQ4SX15</accession>
<dbReference type="InterPro" id="IPR008335">
    <property type="entry name" value="Mopterin_OxRdtase_euk"/>
</dbReference>
<evidence type="ECO:0000313" key="3">
    <source>
        <dbReference type="Proteomes" id="UP001055102"/>
    </source>
</evidence>
<dbReference type="Gene3D" id="3.90.420.10">
    <property type="entry name" value="Oxidoreductase, molybdopterin-binding domain"/>
    <property type="match status" value="1"/>
</dbReference>
<dbReference type="PROSITE" id="PS51257">
    <property type="entry name" value="PROKAR_LIPOPROTEIN"/>
    <property type="match status" value="1"/>
</dbReference>
<dbReference type="PANTHER" id="PTHR43032:SF2">
    <property type="entry name" value="BLL0505 PROTEIN"/>
    <property type="match status" value="1"/>
</dbReference>
<organism evidence="2 3">
    <name type="scientific">Methylobacterium jeotgali</name>
    <dbReference type="NCBI Taxonomy" id="381630"/>
    <lineage>
        <taxon>Bacteria</taxon>
        <taxon>Pseudomonadati</taxon>
        <taxon>Pseudomonadota</taxon>
        <taxon>Alphaproteobacteria</taxon>
        <taxon>Hyphomicrobiales</taxon>
        <taxon>Methylobacteriaceae</taxon>
        <taxon>Methylobacterium</taxon>
    </lineage>
</organism>
<dbReference type="PRINTS" id="PR00407">
    <property type="entry name" value="EUMOPTERIN"/>
</dbReference>
<sequence>MTRGLDRRRLLLSGAGLATAAALGGCDRLAGTAFGRRTLQLGEDANLFVQRLLLTPASLAREFPASAISPDFRPNGTIAPQDTDYLSLAGQAFSGFALTLDGLVEAPQRLSLDALRAMPSRTQITRHDCVEGWSSIGQWTGVPLADLLKKARMRPEARYVVFHCFDTMEFAGGGLEGGDAAGEAPQGRPIRYYESIDLVDAFHPQTILAYAMNGQALPVAHGAPLRLRVERQLGYKQAKYIRRVEVVDGLGHLGEGKGGYWEDRGYEWYAGI</sequence>
<evidence type="ECO:0000313" key="2">
    <source>
        <dbReference type="EMBL" id="GJE07755.1"/>
    </source>
</evidence>
<name>A0ABQ4SX15_9HYPH</name>
<reference evidence="2" key="1">
    <citation type="journal article" date="2021" name="Front. Microbiol.">
        <title>Comprehensive Comparative Genomics and Phenotyping of Methylobacterium Species.</title>
        <authorList>
            <person name="Alessa O."/>
            <person name="Ogura Y."/>
            <person name="Fujitani Y."/>
            <person name="Takami H."/>
            <person name="Hayashi T."/>
            <person name="Sahin N."/>
            <person name="Tani A."/>
        </authorList>
    </citation>
    <scope>NUCLEOTIDE SEQUENCE</scope>
    <source>
        <strain evidence="2">LMG 23639</strain>
    </source>
</reference>
<comment type="caution">
    <text evidence="2">The sequence shown here is derived from an EMBL/GenBank/DDBJ whole genome shotgun (WGS) entry which is preliminary data.</text>
</comment>
<dbReference type="InterPro" id="IPR000572">
    <property type="entry name" value="OxRdtase_Mopterin-bd_dom"/>
</dbReference>